<organism evidence="1">
    <name type="scientific">Rhizophora mucronata</name>
    <name type="common">Asiatic mangrove</name>
    <dbReference type="NCBI Taxonomy" id="61149"/>
    <lineage>
        <taxon>Eukaryota</taxon>
        <taxon>Viridiplantae</taxon>
        <taxon>Streptophyta</taxon>
        <taxon>Embryophyta</taxon>
        <taxon>Tracheophyta</taxon>
        <taxon>Spermatophyta</taxon>
        <taxon>Magnoliopsida</taxon>
        <taxon>eudicotyledons</taxon>
        <taxon>Gunneridae</taxon>
        <taxon>Pentapetalae</taxon>
        <taxon>rosids</taxon>
        <taxon>fabids</taxon>
        <taxon>Malpighiales</taxon>
        <taxon>Rhizophoraceae</taxon>
        <taxon>Rhizophora</taxon>
    </lineage>
</organism>
<accession>A0A2P2N5H9</accession>
<evidence type="ECO:0000313" key="1">
    <source>
        <dbReference type="EMBL" id="MBX37710.1"/>
    </source>
</evidence>
<sequence length="31" mass="3628">MQIFKFSHIATIIDESTNFVIFITKRQKLAS</sequence>
<proteinExistence type="predicted"/>
<dbReference type="EMBL" id="GGEC01057226">
    <property type="protein sequence ID" value="MBX37710.1"/>
    <property type="molecule type" value="Transcribed_RNA"/>
</dbReference>
<name>A0A2P2N5H9_RHIMU</name>
<protein>
    <submittedName>
        <fullName evidence="1">Uncharacterized protein</fullName>
    </submittedName>
</protein>
<reference evidence="1" key="1">
    <citation type="submission" date="2018-02" db="EMBL/GenBank/DDBJ databases">
        <title>Rhizophora mucronata_Transcriptome.</title>
        <authorList>
            <person name="Meera S.P."/>
            <person name="Sreeshan A."/>
            <person name="Augustine A."/>
        </authorList>
    </citation>
    <scope>NUCLEOTIDE SEQUENCE</scope>
    <source>
        <tissue evidence="1">Leaf</tissue>
    </source>
</reference>
<dbReference type="AlphaFoldDB" id="A0A2P2N5H9"/>